<dbReference type="Pfam" id="PF00621">
    <property type="entry name" value="RhoGEF"/>
    <property type="match status" value="1"/>
</dbReference>
<dbReference type="PROSITE" id="PS50010">
    <property type="entry name" value="DH_2"/>
    <property type="match status" value="1"/>
</dbReference>
<dbReference type="GO" id="GO:0005737">
    <property type="term" value="C:cytoplasm"/>
    <property type="evidence" value="ECO:0007669"/>
    <property type="project" value="TreeGrafter"/>
</dbReference>
<dbReference type="InterPro" id="IPR051092">
    <property type="entry name" value="FYVE_RhoGEF_PH"/>
</dbReference>
<evidence type="ECO:0000313" key="2">
    <source>
        <dbReference type="EMBL" id="CAB0031248.1"/>
    </source>
</evidence>
<dbReference type="CDD" id="cd00160">
    <property type="entry name" value="RhoGEF"/>
    <property type="match status" value="1"/>
</dbReference>
<proteinExistence type="predicted"/>
<dbReference type="AlphaFoldDB" id="A0A6H5I208"/>
<dbReference type="OrthoDB" id="245697at2759"/>
<dbReference type="GO" id="GO:0005085">
    <property type="term" value="F:guanyl-nucleotide exchange factor activity"/>
    <property type="evidence" value="ECO:0007669"/>
    <property type="project" value="InterPro"/>
</dbReference>
<dbReference type="Gene3D" id="1.20.900.10">
    <property type="entry name" value="Dbl homology (DH) domain"/>
    <property type="match status" value="1"/>
</dbReference>
<dbReference type="SMART" id="SM00325">
    <property type="entry name" value="RhoGEF"/>
    <property type="match status" value="1"/>
</dbReference>
<dbReference type="PANTHER" id="PTHR12673:SF159">
    <property type="entry name" value="LD03170P"/>
    <property type="match status" value="1"/>
</dbReference>
<dbReference type="InterPro" id="IPR035899">
    <property type="entry name" value="DBL_dom_sf"/>
</dbReference>
<dbReference type="Proteomes" id="UP000479190">
    <property type="component" value="Unassembled WGS sequence"/>
</dbReference>
<dbReference type="PANTHER" id="PTHR12673">
    <property type="entry name" value="FACIOGENITAL DYSPLASIA PROTEIN"/>
    <property type="match status" value="1"/>
</dbReference>
<dbReference type="SUPFAM" id="SSF50729">
    <property type="entry name" value="PH domain-like"/>
    <property type="match status" value="1"/>
</dbReference>
<gene>
    <name evidence="2" type="ORF">TBRA_LOCUS3226</name>
</gene>
<dbReference type="InterPro" id="IPR011993">
    <property type="entry name" value="PH-like_dom_sf"/>
</dbReference>
<dbReference type="EMBL" id="CADCXV010000638">
    <property type="protein sequence ID" value="CAB0031248.1"/>
    <property type="molecule type" value="Genomic_DNA"/>
</dbReference>
<feature type="domain" description="DH" evidence="1">
    <location>
        <begin position="56"/>
        <end position="232"/>
    </location>
</feature>
<evidence type="ECO:0000313" key="3">
    <source>
        <dbReference type="Proteomes" id="UP000479190"/>
    </source>
</evidence>
<evidence type="ECO:0000259" key="1">
    <source>
        <dbReference type="PROSITE" id="PS50010"/>
    </source>
</evidence>
<dbReference type="PROSITE" id="PS00741">
    <property type="entry name" value="DH_1"/>
    <property type="match status" value="1"/>
</dbReference>
<organism evidence="2 3">
    <name type="scientific">Trichogramma brassicae</name>
    <dbReference type="NCBI Taxonomy" id="86971"/>
    <lineage>
        <taxon>Eukaryota</taxon>
        <taxon>Metazoa</taxon>
        <taxon>Ecdysozoa</taxon>
        <taxon>Arthropoda</taxon>
        <taxon>Hexapoda</taxon>
        <taxon>Insecta</taxon>
        <taxon>Pterygota</taxon>
        <taxon>Neoptera</taxon>
        <taxon>Endopterygota</taxon>
        <taxon>Hymenoptera</taxon>
        <taxon>Apocrita</taxon>
        <taxon>Proctotrupomorpha</taxon>
        <taxon>Chalcidoidea</taxon>
        <taxon>Trichogrammatidae</taxon>
        <taxon>Trichogramma</taxon>
    </lineage>
</organism>
<reference evidence="2 3" key="1">
    <citation type="submission" date="2020-02" db="EMBL/GenBank/DDBJ databases">
        <authorList>
            <person name="Ferguson B K."/>
        </authorList>
    </citation>
    <scope>NUCLEOTIDE SEQUENCE [LARGE SCALE GENOMIC DNA]</scope>
</reference>
<dbReference type="InterPro" id="IPR001331">
    <property type="entry name" value="GDS_CDC24_CS"/>
</dbReference>
<dbReference type="Gene3D" id="2.30.29.30">
    <property type="entry name" value="Pleckstrin-homology domain (PH domain)/Phosphotyrosine-binding domain (PTB)"/>
    <property type="match status" value="1"/>
</dbReference>
<dbReference type="InterPro" id="IPR000219">
    <property type="entry name" value="DH_dom"/>
</dbReference>
<name>A0A6H5I208_9HYME</name>
<sequence length="399" mass="46523">MEFDNSPRTPKLTSVTDDLKEVLSKRKLLTTQTRLKVLSTLDEFNDEQDASKEESLRSQAIQEILTSEISYINQLEIIKNFFMGPILDKKLLSRASYSTLFENVDTIYNVNNELVQQLKQNPENIARAFHTLAPFFKLYSVYAYNYKQALDLLQQILENSPEVSKFIANQESRPEVSQKLSSLLIAPIQRVPRYKLLLQQVIRHTSPRTKAYNELQASLVEIEKVASHINSMVEEYENTQQLLELQKVITNLIYAGKTRSAFRRYFILCSDMLLYCKGDPESTMECSCVFPLNKTTIKRVFSTEVFSLTCKEEYLLLYSEMGDSEQWITAIEEAIEKYQENRQSLRKDSSSRIPVRKFIPINKDGEIDNRLRRKRPLTSIKENNDNSLKVNHRLFLYFD</sequence>
<dbReference type="GO" id="GO:0035556">
    <property type="term" value="P:intracellular signal transduction"/>
    <property type="evidence" value="ECO:0007669"/>
    <property type="project" value="InterPro"/>
</dbReference>
<accession>A0A6H5I208</accession>
<protein>
    <recommendedName>
        <fullName evidence="1">DH domain-containing protein</fullName>
    </recommendedName>
</protein>
<keyword evidence="3" id="KW-1185">Reference proteome</keyword>
<dbReference type="SUPFAM" id="SSF48065">
    <property type="entry name" value="DBL homology domain (DH-domain)"/>
    <property type="match status" value="1"/>
</dbReference>